<dbReference type="STRING" id="215743.ROSMUCSMR3_03149"/>
<dbReference type="InterPro" id="IPR007837">
    <property type="entry name" value="DinB"/>
</dbReference>
<proteinExistence type="inferred from homology"/>
<gene>
    <name evidence="4" type="ORF">rosmuc_02462</name>
</gene>
<organism evidence="4 5">
    <name type="scientific">Roseovarius mucosus DSM 17069</name>
    <dbReference type="NCBI Taxonomy" id="1288298"/>
    <lineage>
        <taxon>Bacteria</taxon>
        <taxon>Pseudomonadati</taxon>
        <taxon>Pseudomonadota</taxon>
        <taxon>Alphaproteobacteria</taxon>
        <taxon>Rhodobacterales</taxon>
        <taxon>Roseobacteraceae</taxon>
        <taxon>Roseovarius</taxon>
    </lineage>
</organism>
<dbReference type="EMBL" id="AONH01000013">
    <property type="protein sequence ID" value="KGM87725.1"/>
    <property type="molecule type" value="Genomic_DNA"/>
</dbReference>
<name>A0A0A0HKJ8_9RHOB</name>
<keyword evidence="2 3" id="KW-0479">Metal-binding</keyword>
<evidence type="ECO:0000313" key="4">
    <source>
        <dbReference type="EMBL" id="KGM87725.1"/>
    </source>
</evidence>
<dbReference type="Gene3D" id="1.20.120.450">
    <property type="entry name" value="dinb family like domain"/>
    <property type="match status" value="1"/>
</dbReference>
<evidence type="ECO:0000256" key="2">
    <source>
        <dbReference type="ARBA" id="ARBA00022723"/>
    </source>
</evidence>
<comment type="similarity">
    <text evidence="1">Belongs to the DinB family.</text>
</comment>
<dbReference type="eggNOG" id="COG2318">
    <property type="taxonomic scope" value="Bacteria"/>
</dbReference>
<dbReference type="Pfam" id="PF05163">
    <property type="entry name" value="DinB"/>
    <property type="match status" value="1"/>
</dbReference>
<accession>A0A0A0HKJ8</accession>
<dbReference type="AlphaFoldDB" id="A0A0A0HKJ8"/>
<dbReference type="SUPFAM" id="SSF109854">
    <property type="entry name" value="DinB/YfiT-like putative metalloenzymes"/>
    <property type="match status" value="1"/>
</dbReference>
<dbReference type="HOGENOM" id="CLU_101283_1_1_5"/>
<sequence length="171" mass="18937">MLLAADHVRLLARYNAWQNAQVMRAVDGVSLKLLTEDHGAFFGSILGTLNHILWADRLWLHRFGAKVATPEGSMEASTTLTPTGAAWSAERFATDGALRLWARDLHSIDLTGDLRWFSAVKGAEVSRPMALCVTHFFNHQTHHRGQVHAMLTRAGLPAPVTDLVFMPEEAQ</sequence>
<dbReference type="InterPro" id="IPR034660">
    <property type="entry name" value="DinB/YfiT-like"/>
</dbReference>
<feature type="binding site" evidence="3">
    <location>
        <position position="139"/>
    </location>
    <ligand>
        <name>a divalent metal cation</name>
        <dbReference type="ChEBI" id="CHEBI:60240"/>
    </ligand>
</feature>
<dbReference type="PANTHER" id="PTHR37302:SF1">
    <property type="entry name" value="PROTEIN DINB"/>
    <property type="match status" value="1"/>
</dbReference>
<evidence type="ECO:0008006" key="6">
    <source>
        <dbReference type="Google" id="ProtNLM"/>
    </source>
</evidence>
<protein>
    <recommendedName>
        <fullName evidence="6">Damage-inducible protein DinB</fullName>
    </recommendedName>
</protein>
<dbReference type="GO" id="GO:0046872">
    <property type="term" value="F:metal ion binding"/>
    <property type="evidence" value="ECO:0007669"/>
    <property type="project" value="UniProtKB-KW"/>
</dbReference>
<reference evidence="4 5" key="1">
    <citation type="submission" date="2013-01" db="EMBL/GenBank/DDBJ databases">
        <authorList>
            <person name="Fiebig A."/>
            <person name="Goeker M."/>
            <person name="Klenk H.-P.P."/>
        </authorList>
    </citation>
    <scope>NUCLEOTIDE SEQUENCE [LARGE SCALE GENOMIC DNA]</scope>
    <source>
        <strain evidence="4 5">DSM 17069</strain>
    </source>
</reference>
<evidence type="ECO:0000256" key="3">
    <source>
        <dbReference type="PIRSR" id="PIRSR607837-1"/>
    </source>
</evidence>
<comment type="caution">
    <text evidence="4">The sequence shown here is derived from an EMBL/GenBank/DDBJ whole genome shotgun (WGS) entry which is preliminary data.</text>
</comment>
<feature type="binding site" evidence="3">
    <location>
        <position position="51"/>
    </location>
    <ligand>
        <name>a divalent metal cation</name>
        <dbReference type="ChEBI" id="CHEBI:60240"/>
    </ligand>
</feature>
<dbReference type="Proteomes" id="UP000030021">
    <property type="component" value="Unassembled WGS sequence"/>
</dbReference>
<dbReference type="PANTHER" id="PTHR37302">
    <property type="entry name" value="SLR1116 PROTEIN"/>
    <property type="match status" value="1"/>
</dbReference>
<feature type="binding site" evidence="3">
    <location>
        <position position="143"/>
    </location>
    <ligand>
        <name>a divalent metal cation</name>
        <dbReference type="ChEBI" id="CHEBI:60240"/>
    </ligand>
</feature>
<dbReference type="OrthoDB" id="9807509at2"/>
<dbReference type="RefSeq" id="WP_037273676.1">
    <property type="nucleotide sequence ID" value="NZ_KN293980.1"/>
</dbReference>
<evidence type="ECO:0000313" key="5">
    <source>
        <dbReference type="Proteomes" id="UP000030021"/>
    </source>
</evidence>
<dbReference type="PATRIC" id="fig|1288298.3.peg.2475"/>
<evidence type="ECO:0000256" key="1">
    <source>
        <dbReference type="ARBA" id="ARBA00008635"/>
    </source>
</evidence>